<dbReference type="Proteomes" id="UP000320011">
    <property type="component" value="Unassembled WGS sequence"/>
</dbReference>
<dbReference type="PANTHER" id="PTHR43639">
    <property type="entry name" value="OXIDOREDUCTASE, SHORT-CHAIN DEHYDROGENASE/REDUCTASE FAMILY (AFU_ORTHOLOGUE AFUA_5G02870)"/>
    <property type="match status" value="1"/>
</dbReference>
<dbReference type="AlphaFoldDB" id="A0A558DK13"/>
<dbReference type="PRINTS" id="PR00080">
    <property type="entry name" value="SDRFAMILY"/>
</dbReference>
<dbReference type="InterPro" id="IPR002347">
    <property type="entry name" value="SDR_fam"/>
</dbReference>
<dbReference type="PRINTS" id="PR00081">
    <property type="entry name" value="GDHRDH"/>
</dbReference>
<dbReference type="InterPro" id="IPR036291">
    <property type="entry name" value="NAD(P)-bd_dom_sf"/>
</dbReference>
<reference evidence="4 5" key="2">
    <citation type="submission" date="2019-08" db="EMBL/GenBank/DDBJ databases">
        <title>Amycolatopsis acidicola sp. nov., isolated from peat swamp forest soil.</title>
        <authorList>
            <person name="Srisuk N."/>
        </authorList>
    </citation>
    <scope>NUCLEOTIDE SEQUENCE [LARGE SCALE GENOMIC DNA]</scope>
    <source>
        <strain evidence="4 5">TBRC 6029</strain>
    </source>
</reference>
<evidence type="ECO:0000256" key="1">
    <source>
        <dbReference type="ARBA" id="ARBA00006484"/>
    </source>
</evidence>
<name>A0A558DK13_9PSEU</name>
<dbReference type="GO" id="GO:0016491">
    <property type="term" value="F:oxidoreductase activity"/>
    <property type="evidence" value="ECO:0007669"/>
    <property type="project" value="UniProtKB-KW"/>
</dbReference>
<comment type="caution">
    <text evidence="4">The sequence shown here is derived from an EMBL/GenBank/DDBJ whole genome shotgun (WGS) entry which is preliminary data.</text>
</comment>
<proteinExistence type="inferred from homology"/>
<dbReference type="OrthoDB" id="3361211at2"/>
<dbReference type="SMART" id="SM00822">
    <property type="entry name" value="PKS_KR"/>
    <property type="match status" value="1"/>
</dbReference>
<dbReference type="PANTHER" id="PTHR43639:SF1">
    <property type="entry name" value="SHORT-CHAIN DEHYDROGENASE_REDUCTASE FAMILY PROTEIN"/>
    <property type="match status" value="1"/>
</dbReference>
<dbReference type="RefSeq" id="WP_144585705.1">
    <property type="nucleotide sequence ID" value="NZ_VJWX01000014.1"/>
</dbReference>
<comment type="similarity">
    <text evidence="1">Belongs to the short-chain dehydrogenases/reductases (SDR) family.</text>
</comment>
<reference evidence="4 5" key="1">
    <citation type="submission" date="2019-07" db="EMBL/GenBank/DDBJ databases">
        <authorList>
            <person name="Duangmal K."/>
            <person name="Teo W.F.A."/>
        </authorList>
    </citation>
    <scope>NUCLEOTIDE SEQUENCE [LARGE SCALE GENOMIC DNA]</scope>
    <source>
        <strain evidence="4 5">TBRC 6029</strain>
    </source>
</reference>
<gene>
    <name evidence="4" type="ORF">FNH05_03000</name>
</gene>
<dbReference type="CDD" id="cd05233">
    <property type="entry name" value="SDR_c"/>
    <property type="match status" value="1"/>
</dbReference>
<dbReference type="NCBIfam" id="NF005893">
    <property type="entry name" value="PRK07856.1"/>
    <property type="match status" value="1"/>
</dbReference>
<organism evidence="4 5">
    <name type="scientific">Amycolatopsis rhizosphaerae</name>
    <dbReference type="NCBI Taxonomy" id="2053003"/>
    <lineage>
        <taxon>Bacteria</taxon>
        <taxon>Bacillati</taxon>
        <taxon>Actinomycetota</taxon>
        <taxon>Actinomycetes</taxon>
        <taxon>Pseudonocardiales</taxon>
        <taxon>Pseudonocardiaceae</taxon>
        <taxon>Amycolatopsis</taxon>
    </lineage>
</organism>
<dbReference type="Gene3D" id="3.40.50.720">
    <property type="entry name" value="NAD(P)-binding Rossmann-like Domain"/>
    <property type="match status" value="1"/>
</dbReference>
<evidence type="ECO:0000313" key="5">
    <source>
        <dbReference type="Proteomes" id="UP000320011"/>
    </source>
</evidence>
<evidence type="ECO:0000256" key="2">
    <source>
        <dbReference type="ARBA" id="ARBA00023002"/>
    </source>
</evidence>
<keyword evidence="5" id="KW-1185">Reference proteome</keyword>
<dbReference type="InterPro" id="IPR020904">
    <property type="entry name" value="Sc_DH/Rdtase_CS"/>
</dbReference>
<evidence type="ECO:0000313" key="4">
    <source>
        <dbReference type="EMBL" id="TVT61324.1"/>
    </source>
</evidence>
<protein>
    <submittedName>
        <fullName evidence="4">SDR family oxidoreductase</fullName>
    </submittedName>
</protein>
<dbReference type="FunFam" id="3.40.50.720:FF:000084">
    <property type="entry name" value="Short-chain dehydrogenase reductase"/>
    <property type="match status" value="1"/>
</dbReference>
<feature type="domain" description="Ketoreductase" evidence="3">
    <location>
        <begin position="10"/>
        <end position="189"/>
    </location>
</feature>
<sequence>MTRDLGLDGAVVLVTGGVRGVGAGITRAFLGHGAVVVTCARHEPEADVTAGGRTAAFLSCDVRDPDQVAVLMERVVAGYGRLDVVVNNAGGSPYVAAAEGSPRFHERVVNLNLLAPLLVAQHANAVMQRQDGGGAIVMVSSVSATRPSPGTAAYGAAKAGLNNLTASLAVEWAPKVRVNAVTVGLVRTEQAHLHYGSEAAVAAVGRTVPLGRLAEPEEVGQCAAFLASGLASYVSGATLLVHGGGEVPAFQSAADVNQKEDS</sequence>
<dbReference type="Pfam" id="PF13561">
    <property type="entry name" value="adh_short_C2"/>
    <property type="match status" value="1"/>
</dbReference>
<dbReference type="PROSITE" id="PS00061">
    <property type="entry name" value="ADH_SHORT"/>
    <property type="match status" value="1"/>
</dbReference>
<accession>A0A558DK13</accession>
<dbReference type="EMBL" id="VJWX01000014">
    <property type="protein sequence ID" value="TVT61324.1"/>
    <property type="molecule type" value="Genomic_DNA"/>
</dbReference>
<keyword evidence="2" id="KW-0560">Oxidoreductase</keyword>
<dbReference type="InterPro" id="IPR057326">
    <property type="entry name" value="KR_dom"/>
</dbReference>
<dbReference type="SUPFAM" id="SSF51735">
    <property type="entry name" value="NAD(P)-binding Rossmann-fold domains"/>
    <property type="match status" value="1"/>
</dbReference>
<evidence type="ECO:0000259" key="3">
    <source>
        <dbReference type="SMART" id="SM00822"/>
    </source>
</evidence>